<dbReference type="AlphaFoldDB" id="A0AA39XYC4"/>
<evidence type="ECO:0000313" key="3">
    <source>
        <dbReference type="Proteomes" id="UP001174936"/>
    </source>
</evidence>
<evidence type="ECO:0000259" key="1">
    <source>
        <dbReference type="Pfam" id="PF13391"/>
    </source>
</evidence>
<accession>A0AA39XYC4</accession>
<dbReference type="Pfam" id="PF13391">
    <property type="entry name" value="HNH_2"/>
    <property type="match status" value="1"/>
</dbReference>
<organism evidence="2 3">
    <name type="scientific">Cercophora newfieldiana</name>
    <dbReference type="NCBI Taxonomy" id="92897"/>
    <lineage>
        <taxon>Eukaryota</taxon>
        <taxon>Fungi</taxon>
        <taxon>Dikarya</taxon>
        <taxon>Ascomycota</taxon>
        <taxon>Pezizomycotina</taxon>
        <taxon>Sordariomycetes</taxon>
        <taxon>Sordariomycetidae</taxon>
        <taxon>Sordariales</taxon>
        <taxon>Lasiosphaeriaceae</taxon>
        <taxon>Cercophora</taxon>
    </lineage>
</organism>
<name>A0AA39XYC4_9PEZI</name>
<comment type="caution">
    <text evidence="2">The sequence shown here is derived from an EMBL/GenBank/DDBJ whole genome shotgun (WGS) entry which is preliminary data.</text>
</comment>
<keyword evidence="3" id="KW-1185">Reference proteome</keyword>
<proteinExistence type="predicted"/>
<evidence type="ECO:0000313" key="2">
    <source>
        <dbReference type="EMBL" id="KAK0642040.1"/>
    </source>
</evidence>
<sequence>MDWQDPLRSLAPISQHPAKKSTVLSELSVISDQELASLKVNVKLDRFGLGSARHNRAASILGYFYQFLEDEGRKILAREILLWIEDKDEDKLFELANHLVAAILLPFKASGGKAPAPVSLPSIFLDQDADIEEAMASIEPSGRQQAKLKQLCLRRDGYQCIYSGYFDKVSVKRRKVTLPSTASTGTTEYAHIIPFALGSFDDRQAVETENKAVIWWTLYRYFPGLRGKIDTASINQLENVVTLFDAVHTEFGDFDLTFWPQENALHSYETTLAMNTFAIHPKSGSSVIQLQQHDTSVPMPDPEYFKVHAIISRILEVSGLGSEIDQFLEAAAEAAENLDPNGSSDLGCLLSLKMLTRTWV</sequence>
<dbReference type="InterPro" id="IPR003615">
    <property type="entry name" value="HNH_nuc"/>
</dbReference>
<feature type="domain" description="HNH nuclease" evidence="1">
    <location>
        <begin position="186"/>
        <end position="258"/>
    </location>
</feature>
<reference evidence="2" key="1">
    <citation type="submission" date="2023-06" db="EMBL/GenBank/DDBJ databases">
        <title>Genome-scale phylogeny and comparative genomics of the fungal order Sordariales.</title>
        <authorList>
            <consortium name="Lawrence Berkeley National Laboratory"/>
            <person name="Hensen N."/>
            <person name="Bonometti L."/>
            <person name="Westerberg I."/>
            <person name="Brannstrom I.O."/>
            <person name="Guillou S."/>
            <person name="Cros-Aarteil S."/>
            <person name="Calhoun S."/>
            <person name="Haridas S."/>
            <person name="Kuo A."/>
            <person name="Mondo S."/>
            <person name="Pangilinan J."/>
            <person name="Riley R."/>
            <person name="Labutti K."/>
            <person name="Andreopoulos B."/>
            <person name="Lipzen A."/>
            <person name="Chen C."/>
            <person name="Yanf M."/>
            <person name="Daum C."/>
            <person name="Ng V."/>
            <person name="Clum A."/>
            <person name="Steindorff A."/>
            <person name="Ohm R."/>
            <person name="Martin F."/>
            <person name="Silar P."/>
            <person name="Natvig D."/>
            <person name="Lalanne C."/>
            <person name="Gautier V."/>
            <person name="Ament-Velasquez S.L."/>
            <person name="Kruys A."/>
            <person name="Hutchinson M.I."/>
            <person name="Powell A.J."/>
            <person name="Barry K."/>
            <person name="Miller A.N."/>
            <person name="Grigoriev I.V."/>
            <person name="Debuchy R."/>
            <person name="Gladieux P."/>
            <person name="Thoren M.H."/>
            <person name="Johannesson H."/>
        </authorList>
    </citation>
    <scope>NUCLEOTIDE SEQUENCE</scope>
    <source>
        <strain evidence="2">SMH2532-1</strain>
    </source>
</reference>
<dbReference type="EMBL" id="JAULSV010000006">
    <property type="protein sequence ID" value="KAK0642040.1"/>
    <property type="molecule type" value="Genomic_DNA"/>
</dbReference>
<gene>
    <name evidence="2" type="ORF">B0T16DRAFT_516630</name>
</gene>
<protein>
    <recommendedName>
        <fullName evidence="1">HNH nuclease domain-containing protein</fullName>
    </recommendedName>
</protein>
<dbReference type="Proteomes" id="UP001174936">
    <property type="component" value="Unassembled WGS sequence"/>
</dbReference>